<name>A0AAV7FKR6_DENCH</name>
<dbReference type="AlphaFoldDB" id="A0AAV7FKR6"/>
<protein>
    <submittedName>
        <fullName evidence="1">Uncharacterized protein</fullName>
    </submittedName>
</protein>
<evidence type="ECO:0000313" key="1">
    <source>
        <dbReference type="EMBL" id="KAH0450104.1"/>
    </source>
</evidence>
<accession>A0AAV7FKR6</accession>
<proteinExistence type="predicted"/>
<keyword evidence="2" id="KW-1185">Reference proteome</keyword>
<evidence type="ECO:0000313" key="2">
    <source>
        <dbReference type="Proteomes" id="UP000775213"/>
    </source>
</evidence>
<dbReference type="Proteomes" id="UP000775213">
    <property type="component" value="Unassembled WGS sequence"/>
</dbReference>
<sequence length="301" mass="34397">MWINEYVSLDVCQAYRDINEGAPPYDQIFDQVYQIVGPYLGRNLGWVQVQEQVQDITDNMTKSNILLPLHTRMANISKIAWPQHLFFFLGANDTVIFAKGITRNCGGIRMPSIWECFICLSAHPDSQHQLSLNLITVLIFQSVPLRSQRAVRRNPFWNLTQIESNPPNKIILHKVLILDYNIKIGSLDPILREGKNLVPFRISLLLKMSCSSLVITKLNFHIRIKTARNILCRKVFSFDNTNIEILHLLNKVIGAGKLIPSNSTATEVRRSLLQGIIFRAKRPLHHLVLSRKHESSKSGDI</sequence>
<reference evidence="1 2" key="1">
    <citation type="journal article" date="2021" name="Hortic Res">
        <title>Chromosome-scale assembly of the Dendrobium chrysotoxum genome enhances the understanding of orchid evolution.</title>
        <authorList>
            <person name="Zhang Y."/>
            <person name="Zhang G.Q."/>
            <person name="Zhang D."/>
            <person name="Liu X.D."/>
            <person name="Xu X.Y."/>
            <person name="Sun W.H."/>
            <person name="Yu X."/>
            <person name="Zhu X."/>
            <person name="Wang Z.W."/>
            <person name="Zhao X."/>
            <person name="Zhong W.Y."/>
            <person name="Chen H."/>
            <person name="Yin W.L."/>
            <person name="Huang T."/>
            <person name="Niu S.C."/>
            <person name="Liu Z.J."/>
        </authorList>
    </citation>
    <scope>NUCLEOTIDE SEQUENCE [LARGE SCALE GENOMIC DNA]</scope>
    <source>
        <strain evidence="1">Lindl</strain>
    </source>
</reference>
<comment type="caution">
    <text evidence="1">The sequence shown here is derived from an EMBL/GenBank/DDBJ whole genome shotgun (WGS) entry which is preliminary data.</text>
</comment>
<dbReference type="EMBL" id="JAGFBR010000018">
    <property type="protein sequence ID" value="KAH0450104.1"/>
    <property type="molecule type" value="Genomic_DNA"/>
</dbReference>
<organism evidence="1 2">
    <name type="scientific">Dendrobium chrysotoxum</name>
    <name type="common">Orchid</name>
    <dbReference type="NCBI Taxonomy" id="161865"/>
    <lineage>
        <taxon>Eukaryota</taxon>
        <taxon>Viridiplantae</taxon>
        <taxon>Streptophyta</taxon>
        <taxon>Embryophyta</taxon>
        <taxon>Tracheophyta</taxon>
        <taxon>Spermatophyta</taxon>
        <taxon>Magnoliopsida</taxon>
        <taxon>Liliopsida</taxon>
        <taxon>Asparagales</taxon>
        <taxon>Orchidaceae</taxon>
        <taxon>Epidendroideae</taxon>
        <taxon>Malaxideae</taxon>
        <taxon>Dendrobiinae</taxon>
        <taxon>Dendrobium</taxon>
    </lineage>
</organism>
<gene>
    <name evidence="1" type="ORF">IEQ34_020796</name>
</gene>